<sequence>MQFGMFGSAQAARGGPDVDSGAGFREFVERNVEAESLGYHSTFLVEHHFTGFGQVSATLNLLTWIGARTTTLRLGTAVIVLPWHNPVLLAEQIATLDLLSEGRVDAGIGKGYRLKEFEGFVMPVEEADARFEECLEVMIKAWTLDTPWSHKGTYWQYDEVVVEPPSTQKPHPRLWMGAGSPKSIKQVAKLGFNMLLGQFDSLELIAEEIALYKSEVESLGRTFDPMSAAVARSVNILDSADEYDKAMTNRMAARLRIQNLALQPNFQGTREAARAGTIYGSPDHVSKEIEALHDIGVEYVLLNAPAGISTLRRFAKDVMPAFAGSP</sequence>
<dbReference type="InterPro" id="IPR011251">
    <property type="entry name" value="Luciferase-like_dom"/>
</dbReference>
<gene>
    <name evidence="4" type="ORF">METZ01_LOCUS4202</name>
</gene>
<dbReference type="Gene3D" id="3.20.20.30">
    <property type="entry name" value="Luciferase-like domain"/>
    <property type="match status" value="1"/>
</dbReference>
<accession>A0A381NC79</accession>
<keyword evidence="2" id="KW-0503">Monooxygenase</keyword>
<evidence type="ECO:0000313" key="4">
    <source>
        <dbReference type="EMBL" id="SUZ51348.1"/>
    </source>
</evidence>
<dbReference type="GO" id="GO:0016705">
    <property type="term" value="F:oxidoreductase activity, acting on paired donors, with incorporation or reduction of molecular oxygen"/>
    <property type="evidence" value="ECO:0007669"/>
    <property type="project" value="InterPro"/>
</dbReference>
<dbReference type="PANTHER" id="PTHR30137:SF8">
    <property type="entry name" value="BLR5498 PROTEIN"/>
    <property type="match status" value="1"/>
</dbReference>
<feature type="domain" description="Luciferase-like" evidence="3">
    <location>
        <begin position="6"/>
        <end position="298"/>
    </location>
</feature>
<dbReference type="PANTHER" id="PTHR30137">
    <property type="entry name" value="LUCIFERASE-LIKE MONOOXYGENASE"/>
    <property type="match status" value="1"/>
</dbReference>
<name>A0A381NC79_9ZZZZ</name>
<proteinExistence type="predicted"/>
<organism evidence="4">
    <name type="scientific">marine metagenome</name>
    <dbReference type="NCBI Taxonomy" id="408172"/>
    <lineage>
        <taxon>unclassified sequences</taxon>
        <taxon>metagenomes</taxon>
        <taxon>ecological metagenomes</taxon>
    </lineage>
</organism>
<dbReference type="InterPro" id="IPR050766">
    <property type="entry name" value="Bact_Lucif_Oxidored"/>
</dbReference>
<keyword evidence="1" id="KW-0560">Oxidoreductase</keyword>
<protein>
    <recommendedName>
        <fullName evidence="3">Luciferase-like domain-containing protein</fullName>
    </recommendedName>
</protein>
<dbReference type="GO" id="GO:0005829">
    <property type="term" value="C:cytosol"/>
    <property type="evidence" value="ECO:0007669"/>
    <property type="project" value="TreeGrafter"/>
</dbReference>
<dbReference type="GO" id="GO:0004497">
    <property type="term" value="F:monooxygenase activity"/>
    <property type="evidence" value="ECO:0007669"/>
    <property type="project" value="UniProtKB-KW"/>
</dbReference>
<evidence type="ECO:0000256" key="1">
    <source>
        <dbReference type="ARBA" id="ARBA00023002"/>
    </source>
</evidence>
<dbReference type="InterPro" id="IPR036661">
    <property type="entry name" value="Luciferase-like_sf"/>
</dbReference>
<dbReference type="SUPFAM" id="SSF51679">
    <property type="entry name" value="Bacterial luciferase-like"/>
    <property type="match status" value="1"/>
</dbReference>
<dbReference type="AlphaFoldDB" id="A0A381NC79"/>
<dbReference type="EMBL" id="UINC01000220">
    <property type="protein sequence ID" value="SUZ51348.1"/>
    <property type="molecule type" value="Genomic_DNA"/>
</dbReference>
<dbReference type="Pfam" id="PF00296">
    <property type="entry name" value="Bac_luciferase"/>
    <property type="match status" value="1"/>
</dbReference>
<reference evidence="4" key="1">
    <citation type="submission" date="2018-05" db="EMBL/GenBank/DDBJ databases">
        <authorList>
            <person name="Lanie J.A."/>
            <person name="Ng W.-L."/>
            <person name="Kazmierczak K.M."/>
            <person name="Andrzejewski T.M."/>
            <person name="Davidsen T.M."/>
            <person name="Wayne K.J."/>
            <person name="Tettelin H."/>
            <person name="Glass J.I."/>
            <person name="Rusch D."/>
            <person name="Podicherti R."/>
            <person name="Tsui H.-C.T."/>
            <person name="Winkler M.E."/>
        </authorList>
    </citation>
    <scope>NUCLEOTIDE SEQUENCE</scope>
</reference>
<evidence type="ECO:0000259" key="3">
    <source>
        <dbReference type="Pfam" id="PF00296"/>
    </source>
</evidence>
<evidence type="ECO:0000256" key="2">
    <source>
        <dbReference type="ARBA" id="ARBA00023033"/>
    </source>
</evidence>